<keyword evidence="3" id="KW-1185">Reference proteome</keyword>
<comment type="caution">
    <text evidence="2">The sequence shown here is derived from an EMBL/GenBank/DDBJ whole genome shotgun (WGS) entry which is preliminary data.</text>
</comment>
<feature type="coiled-coil region" evidence="1">
    <location>
        <begin position="524"/>
        <end position="570"/>
    </location>
</feature>
<evidence type="ECO:0008006" key="4">
    <source>
        <dbReference type="Google" id="ProtNLM"/>
    </source>
</evidence>
<dbReference type="Proteomes" id="UP000588051">
    <property type="component" value="Unassembled WGS sequence"/>
</dbReference>
<name>A0A850QQD9_9BURK</name>
<reference evidence="2 3" key="1">
    <citation type="submission" date="2020-06" db="EMBL/GenBank/DDBJ databases">
        <authorList>
            <person name="Qiu C."/>
            <person name="Liu Z."/>
        </authorList>
    </citation>
    <scope>NUCLEOTIDE SEQUENCE [LARGE SCALE GENOMIC DNA]</scope>
    <source>
        <strain evidence="2 3">EM 1</strain>
    </source>
</reference>
<dbReference type="AlphaFoldDB" id="A0A850QQD9"/>
<proteinExistence type="predicted"/>
<dbReference type="RefSeq" id="WP_176804525.1">
    <property type="nucleotide sequence ID" value="NZ_JABXYJ010000008.1"/>
</dbReference>
<sequence>MKLISTVLEGFKGIYDGLGLNSISIDFTELPLGLIAIVGPNGIGKSTLMDNSHPYRIMPSRMKSADTEKYTVRNFSFFDHLLPGKCRKEFTWEHTDGNVYRSELIFTTKSRDTDAYVYKKEGTQWVAFRSPDGLIQSDGKSTTHDEAIEYLLGPPELFFVSQYLAQNRKALSTFGNEDMKMLMSEMLGIENMKKVSRQASEVVTILTRELDRRQSEVARSVQLEESFKSLQCQLVIVTSDLLSSRAQLQSASEQIDSTGLIIQRIEQEIADGRQNQLRLDELSSRKRSIEMQLEQITQQKIADEKAKAASQAQISQQIRIHESELADKQKILDAAKRLPELNSEIDFATKSLTEISEKWDQANAQHLKKTEMEAVVTNLIQKGTTVRSEMDSMNQQAKLASEVPCVGMQVNGTCQLLSHAHDAKKRAEVLFFKRDEIKENYTKAVHSLNSLKLELNDLGQVKAALDLAKRQLDLLRQEQLKLSTLAGRAGQINSVEQALLNAKGMLNDLLLQKKHNEDIFTQNKQKLVSDLEILNAELKSLSALDRTQEFENAKRKLLDLKNSLAVLNGQVEAKVTMKAKLEVEISVLEKQIAKKSILERCIEELSTEIAYWRQLASGFGINGTIALCVDDAGPTLSRLVNQLLACYGSEFSIEIQTQTDLANGNKRESFEIGVITTSEDGEIKPAKPLDFMSGGQKVWINDCLCRGIALYVRLNQELKCKTLFSDETDGALDDERKRQFMQMKKEILRLSGCEREIFISHSPACVDFADAIIDLRDYVKPKLLSA</sequence>
<dbReference type="InterPro" id="IPR027417">
    <property type="entry name" value="P-loop_NTPase"/>
</dbReference>
<accession>A0A850QQD9</accession>
<feature type="coiled-coil region" evidence="1">
    <location>
        <begin position="279"/>
        <end position="338"/>
    </location>
</feature>
<dbReference type="SUPFAM" id="SSF52540">
    <property type="entry name" value="P-loop containing nucleoside triphosphate hydrolases"/>
    <property type="match status" value="2"/>
</dbReference>
<organism evidence="2 3">
    <name type="scientific">Undibacterium oligocarboniphilum</name>
    <dbReference type="NCBI Taxonomy" id="666702"/>
    <lineage>
        <taxon>Bacteria</taxon>
        <taxon>Pseudomonadati</taxon>
        <taxon>Pseudomonadota</taxon>
        <taxon>Betaproteobacteria</taxon>
        <taxon>Burkholderiales</taxon>
        <taxon>Oxalobacteraceae</taxon>
        <taxon>Undibacterium</taxon>
    </lineage>
</organism>
<dbReference type="Gene3D" id="3.40.50.300">
    <property type="entry name" value="P-loop containing nucleotide triphosphate hydrolases"/>
    <property type="match status" value="2"/>
</dbReference>
<dbReference type="EMBL" id="JABXYJ010000008">
    <property type="protein sequence ID" value="NVO78990.1"/>
    <property type="molecule type" value="Genomic_DNA"/>
</dbReference>
<keyword evidence="1" id="KW-0175">Coiled coil</keyword>
<protein>
    <recommendedName>
        <fullName evidence="4">Exonuclease SbcC</fullName>
    </recommendedName>
</protein>
<dbReference type="PANTHER" id="PTHR32114:SF2">
    <property type="entry name" value="ABC TRANSPORTER ABCH.3"/>
    <property type="match status" value="1"/>
</dbReference>
<dbReference type="PANTHER" id="PTHR32114">
    <property type="entry name" value="ABC TRANSPORTER ABCH.3"/>
    <property type="match status" value="1"/>
</dbReference>
<evidence type="ECO:0000313" key="2">
    <source>
        <dbReference type="EMBL" id="NVO78990.1"/>
    </source>
</evidence>
<evidence type="ECO:0000313" key="3">
    <source>
        <dbReference type="Proteomes" id="UP000588051"/>
    </source>
</evidence>
<evidence type="ECO:0000256" key="1">
    <source>
        <dbReference type="SAM" id="Coils"/>
    </source>
</evidence>
<gene>
    <name evidence="2" type="ORF">HV832_14260</name>
</gene>